<proteinExistence type="predicted"/>
<accession>A0AC35GDN5</accession>
<dbReference type="Proteomes" id="UP000887580">
    <property type="component" value="Unplaced"/>
</dbReference>
<sequence length="116" mass="13567">MSLLNVWVLFSIVVVGFFCGEILDMNRRGFKFYPSLYISSALVTFLMNLVIFLSTTLYIYHSKKTVEIKSEPIIPSFNVKIEEKHQQQPSTTIQQQPNVNITIFNLNIDYHGYDYY</sequence>
<dbReference type="WBParaSite" id="PS1159_v2.g430.t1">
    <property type="protein sequence ID" value="PS1159_v2.g430.t1"/>
    <property type="gene ID" value="PS1159_v2.g430"/>
</dbReference>
<protein>
    <submittedName>
        <fullName evidence="2">Uncharacterized protein</fullName>
    </submittedName>
</protein>
<reference evidence="2" key="1">
    <citation type="submission" date="2022-11" db="UniProtKB">
        <authorList>
            <consortium name="WormBaseParasite"/>
        </authorList>
    </citation>
    <scope>IDENTIFICATION</scope>
</reference>
<organism evidence="1 2">
    <name type="scientific">Panagrolaimus sp. PS1159</name>
    <dbReference type="NCBI Taxonomy" id="55785"/>
    <lineage>
        <taxon>Eukaryota</taxon>
        <taxon>Metazoa</taxon>
        <taxon>Ecdysozoa</taxon>
        <taxon>Nematoda</taxon>
        <taxon>Chromadorea</taxon>
        <taxon>Rhabditida</taxon>
        <taxon>Tylenchina</taxon>
        <taxon>Panagrolaimomorpha</taxon>
        <taxon>Panagrolaimoidea</taxon>
        <taxon>Panagrolaimidae</taxon>
        <taxon>Panagrolaimus</taxon>
    </lineage>
</organism>
<evidence type="ECO:0000313" key="1">
    <source>
        <dbReference type="Proteomes" id="UP000887580"/>
    </source>
</evidence>
<evidence type="ECO:0000313" key="2">
    <source>
        <dbReference type="WBParaSite" id="PS1159_v2.g430.t1"/>
    </source>
</evidence>
<name>A0AC35GDN5_9BILA</name>